<gene>
    <name evidence="5" type="ORF">B9Z44_10695</name>
</gene>
<reference evidence="5 6" key="1">
    <citation type="submission" date="2017-04" db="EMBL/GenBank/DDBJ databases">
        <title>Unexpected and diverse lifestyles within the genus Limnohabitans.</title>
        <authorList>
            <person name="Kasalicky V."/>
            <person name="Mehrshad M."/>
            <person name="Andrei S.-A."/>
            <person name="Salcher M."/>
            <person name="Kratochvilova H."/>
            <person name="Simek K."/>
            <person name="Ghai R."/>
        </authorList>
    </citation>
    <scope>NUCLEOTIDE SEQUENCE [LARGE SCALE GENOMIC DNA]</scope>
    <source>
        <strain evidence="5 6">MWH-C5</strain>
    </source>
</reference>
<feature type="domain" description="Leucine-binding protein" evidence="4">
    <location>
        <begin position="27"/>
        <end position="364"/>
    </location>
</feature>
<dbReference type="RefSeq" id="WP_108402437.1">
    <property type="nucleotide sequence ID" value="NZ_NESP01000001.1"/>
</dbReference>
<dbReference type="EMBL" id="NESP01000001">
    <property type="protein sequence ID" value="PUE60003.1"/>
    <property type="molecule type" value="Genomic_DNA"/>
</dbReference>
<keyword evidence="2 3" id="KW-0732">Signal</keyword>
<dbReference type="PROSITE" id="PS51257">
    <property type="entry name" value="PROKAR_LIPOPROTEIN"/>
    <property type="match status" value="1"/>
</dbReference>
<feature type="chain" id="PRO_5016336185" evidence="3">
    <location>
        <begin position="23"/>
        <end position="393"/>
    </location>
</feature>
<dbReference type="InterPro" id="IPR028082">
    <property type="entry name" value="Peripla_BP_I"/>
</dbReference>
<dbReference type="InterPro" id="IPR028081">
    <property type="entry name" value="Leu-bd"/>
</dbReference>
<dbReference type="SUPFAM" id="SSF53822">
    <property type="entry name" value="Periplasmic binding protein-like I"/>
    <property type="match status" value="1"/>
</dbReference>
<dbReference type="InterPro" id="IPR051010">
    <property type="entry name" value="BCAA_transport"/>
</dbReference>
<proteinExistence type="inferred from homology"/>
<feature type="signal peptide" evidence="3">
    <location>
        <begin position="1"/>
        <end position="22"/>
    </location>
</feature>
<sequence>MHAFRRSLIALSLGLACASGFAQNDATVKVGLLSTLSGPGAGLGVDIRDGFQLAVKLSGGKFSGKAVDVIVADDQASPDVGRQTADRLVKRDKVDFMTGIVFSNVMLAVGAPTFQSKTFYISANAGPSQYAGEQCNPYFFSASYQNDNMHEAVGKVVTDKGFKKVALIAPNYPAGKDAIAGFKRFFKGEVASETYTALNQLDYGTELSKLRATKPDAVYIFLPGGMGINFIKQFVGAGLSKDITLFGPGFSGDEDVIKAVGEPMLGMFNTSQWGHDMDNAANKKFVAEFEKAYGRLPTLYAAQGYDAARLIEAAVRDSKGNLEDKAAVRKALEAAKFDSVRGAFKFNKNHFPIQDYYLRVITKDAKGRVTNRTLSPVFKAHADAYAASCKMPS</sequence>
<accession>A0A315EQH0</accession>
<dbReference type="PANTHER" id="PTHR30483:SF6">
    <property type="entry name" value="PERIPLASMIC BINDING PROTEIN OF ABC TRANSPORTER FOR NATURAL AMINO ACIDS"/>
    <property type="match status" value="1"/>
</dbReference>
<evidence type="ECO:0000313" key="6">
    <source>
        <dbReference type="Proteomes" id="UP000251341"/>
    </source>
</evidence>
<dbReference type="Gene3D" id="3.40.50.2300">
    <property type="match status" value="2"/>
</dbReference>
<protein>
    <submittedName>
        <fullName evidence="5">ABC transporter substrate-binding protein</fullName>
    </submittedName>
</protein>
<organism evidence="5 6">
    <name type="scientific">Limnohabitans curvus</name>
    <dbReference type="NCBI Taxonomy" id="323423"/>
    <lineage>
        <taxon>Bacteria</taxon>
        <taxon>Pseudomonadati</taxon>
        <taxon>Pseudomonadota</taxon>
        <taxon>Betaproteobacteria</taxon>
        <taxon>Burkholderiales</taxon>
        <taxon>Comamonadaceae</taxon>
        <taxon>Limnohabitans</taxon>
    </lineage>
</organism>
<keyword evidence="6" id="KW-1185">Reference proteome</keyword>
<evidence type="ECO:0000256" key="2">
    <source>
        <dbReference type="ARBA" id="ARBA00022729"/>
    </source>
</evidence>
<name>A0A315EQH0_9BURK</name>
<evidence type="ECO:0000256" key="3">
    <source>
        <dbReference type="SAM" id="SignalP"/>
    </source>
</evidence>
<dbReference type="PANTHER" id="PTHR30483">
    <property type="entry name" value="LEUCINE-SPECIFIC-BINDING PROTEIN"/>
    <property type="match status" value="1"/>
</dbReference>
<dbReference type="CDD" id="cd06359">
    <property type="entry name" value="PBP1_Nba-like"/>
    <property type="match status" value="1"/>
</dbReference>
<dbReference type="AlphaFoldDB" id="A0A315EQH0"/>
<dbReference type="Proteomes" id="UP000251341">
    <property type="component" value="Unassembled WGS sequence"/>
</dbReference>
<evidence type="ECO:0000259" key="4">
    <source>
        <dbReference type="Pfam" id="PF13458"/>
    </source>
</evidence>
<comment type="similarity">
    <text evidence="1">Belongs to the leucine-binding protein family.</text>
</comment>
<evidence type="ECO:0000313" key="5">
    <source>
        <dbReference type="EMBL" id="PUE60003.1"/>
    </source>
</evidence>
<evidence type="ECO:0000256" key="1">
    <source>
        <dbReference type="ARBA" id="ARBA00010062"/>
    </source>
</evidence>
<dbReference type="Pfam" id="PF13458">
    <property type="entry name" value="Peripla_BP_6"/>
    <property type="match status" value="1"/>
</dbReference>
<comment type="caution">
    <text evidence="5">The sequence shown here is derived from an EMBL/GenBank/DDBJ whole genome shotgun (WGS) entry which is preliminary data.</text>
</comment>